<reference evidence="2" key="1">
    <citation type="journal article" date="2015" name="Nature">
        <title>Complex archaea that bridge the gap between prokaryotes and eukaryotes.</title>
        <authorList>
            <person name="Spang A."/>
            <person name="Saw J.H."/>
            <person name="Jorgensen S.L."/>
            <person name="Zaremba-Niedzwiedzka K."/>
            <person name="Martijn J."/>
            <person name="Lind A.E."/>
            <person name="van Eijk R."/>
            <person name="Schleper C."/>
            <person name="Guy L."/>
            <person name="Ettema T.J."/>
        </authorList>
    </citation>
    <scope>NUCLEOTIDE SEQUENCE</scope>
</reference>
<dbReference type="PANTHER" id="PTHR24273">
    <property type="entry name" value="FI04643P-RELATED"/>
    <property type="match status" value="1"/>
</dbReference>
<keyword evidence="1" id="KW-0812">Transmembrane</keyword>
<organism evidence="2">
    <name type="scientific">marine sediment metagenome</name>
    <dbReference type="NCBI Taxonomy" id="412755"/>
    <lineage>
        <taxon>unclassified sequences</taxon>
        <taxon>metagenomes</taxon>
        <taxon>ecological metagenomes</taxon>
    </lineage>
</organism>
<evidence type="ECO:0000313" key="2">
    <source>
        <dbReference type="EMBL" id="KKM91826.1"/>
    </source>
</evidence>
<gene>
    <name evidence="2" type="ORF">LCGC14_1224600</name>
</gene>
<dbReference type="EMBL" id="LAZR01006483">
    <property type="protein sequence ID" value="KKM91826.1"/>
    <property type="molecule type" value="Genomic_DNA"/>
</dbReference>
<keyword evidence="1" id="KW-0472">Membrane</keyword>
<dbReference type="InterPro" id="IPR011050">
    <property type="entry name" value="Pectin_lyase_fold/virulence"/>
</dbReference>
<dbReference type="InterPro" id="IPR006626">
    <property type="entry name" value="PbH1"/>
</dbReference>
<evidence type="ECO:0008006" key="3">
    <source>
        <dbReference type="Google" id="ProtNLM"/>
    </source>
</evidence>
<feature type="transmembrane region" description="Helical" evidence="1">
    <location>
        <begin position="1157"/>
        <end position="1175"/>
    </location>
</feature>
<accession>A0A0F9LXH7</accession>
<proteinExistence type="predicted"/>
<comment type="caution">
    <text evidence="2">The sequence shown here is derived from an EMBL/GenBank/DDBJ whole genome shotgun (WGS) entry which is preliminary data.</text>
</comment>
<dbReference type="InterPro" id="IPR012334">
    <property type="entry name" value="Pectin_lyas_fold"/>
</dbReference>
<keyword evidence="1" id="KW-1133">Transmembrane helix</keyword>
<sequence>MNLHKKIRNQVTIFGIIIILVFSSTPISNIFSYKARNDIKEEVNTIRTSPGNTWTVDDDGPADFSTIQEAIDTVISGDIIIVKDGLYVENIDIGTDNLTIRSENNPLNTIIQPAITNNHVITISAIAIEINGFTVENSGMNYAGIYFYDKYPILSNLNLRNNYYGIRCYLKSSAIYGDLNIWNSTFTENFIGISSYSDFSNRYGQVILNYSNFLNNTYGVYSSDWCGVAAYYGDFSNNSYGMYGNYKLSIGGYYSTYYNNDFAIYGENTWSINTRNSNFSFNNNAINGYGMTDFISDDSIFQDNLYGVYLQDMYNDGDSKAVLIRNTKFINNERGIYIYNGGGVENEVFNCTFQNNYIVAIDLASIYFSSTQIYLNNFIDNNIDIDTHNHGPFIFHSPIQTYFHEGIQFDNYLGNYWKSYSGTDGNNDGIGDIPYIIDSYNQDLYPLIEPFENYFSTVVDTNVPTLTTPNDITYEENTTSHMIIWTAVDTNPDVYIVYKDGIAIETGPWLSEDEIRIVIDILSVGSYNYTIIVYDESGNSVQDTVFVTVQDTTNPILSGPTDITYEENTTSHMIIWTAADTNPDVYIVYKDGIAIETGPWFSGDEIRIVIDNLSVGSYNYTIIVYDESDNSVQDTVIATVEYSTTPNQHICFELSEGWQDKELFVPTIRRSSEDPNKLEIGIFNRRDMWYVVKIYKRYEGGPWVEFIPQEWLDKWLLFYIAPYSERIFEYTPQIGEEIKIEVKNDLNDNTLAALWILDFATRFLLGFSISLEVTDLEESFVKLMLFWDEFALLGGLIRIGKYKEALLQFAKMLVTSTRLRELFSSLLLLVAQKEITPLQILGFASRLAVPISIFVRWPLWMSLVDNTQKEPFLEDVTLTAYNLSSLSNPNLWITKSLNIIRSDLYYVGETLKANFTIENKGTNQIILKSLTIGGRGPNEEVRDFTVKTDIIIHPGESYNYQGDLKLLVSGNYHFFIAYETYDHEWITSVPTEYGFENTLDIFVNPIPDEWNGAKIDSPADIRVIDLQGRITGFLNGEIYTEIPHSFYFDNIVVIYTPTESNLYQLEGYEGGTYNLTIANATKNHILNFTAVNIPISSNSIHQFSVDWEILYQGEEGVAIDIDLDGDGEFDYYFYSDSELTHDEYLDAIRDEKGKPSIPGFSLFILIGAIFIIILIKKIDHF</sequence>
<dbReference type="AlphaFoldDB" id="A0A0F9LXH7"/>
<protein>
    <recommendedName>
        <fullName evidence="3">Periplasmic copper-binding protein NosD beta helix domain-containing protein</fullName>
    </recommendedName>
</protein>
<evidence type="ECO:0000256" key="1">
    <source>
        <dbReference type="SAM" id="Phobius"/>
    </source>
</evidence>
<feature type="transmembrane region" description="Helical" evidence="1">
    <location>
        <begin position="12"/>
        <end position="31"/>
    </location>
</feature>
<dbReference type="SMART" id="SM00710">
    <property type="entry name" value="PbH1"/>
    <property type="match status" value="6"/>
</dbReference>
<name>A0A0F9LXH7_9ZZZZ</name>
<dbReference type="PANTHER" id="PTHR24273:SF32">
    <property type="entry name" value="HYALIN"/>
    <property type="match status" value="1"/>
</dbReference>
<dbReference type="Gene3D" id="2.160.20.10">
    <property type="entry name" value="Single-stranded right-handed beta-helix, Pectin lyase-like"/>
    <property type="match status" value="1"/>
</dbReference>
<dbReference type="SUPFAM" id="SSF51126">
    <property type="entry name" value="Pectin lyase-like"/>
    <property type="match status" value="1"/>
</dbReference>